<evidence type="ECO:0000256" key="2">
    <source>
        <dbReference type="ARBA" id="ARBA00022857"/>
    </source>
</evidence>
<proteinExistence type="inferred from homology"/>
<reference evidence="5 6" key="1">
    <citation type="journal article" date="2024" name="Commun. Biol.">
        <title>Comparative genomic analysis of thermophilic fungi reveals convergent evolutionary adaptations and gene losses.</title>
        <authorList>
            <person name="Steindorff A.S."/>
            <person name="Aguilar-Pontes M.V."/>
            <person name="Robinson A.J."/>
            <person name="Andreopoulos B."/>
            <person name="LaButti K."/>
            <person name="Kuo A."/>
            <person name="Mondo S."/>
            <person name="Riley R."/>
            <person name="Otillar R."/>
            <person name="Haridas S."/>
            <person name="Lipzen A."/>
            <person name="Grimwood J."/>
            <person name="Schmutz J."/>
            <person name="Clum A."/>
            <person name="Reid I.D."/>
            <person name="Moisan M.C."/>
            <person name="Butler G."/>
            <person name="Nguyen T.T.M."/>
            <person name="Dewar K."/>
            <person name="Conant G."/>
            <person name="Drula E."/>
            <person name="Henrissat B."/>
            <person name="Hansel C."/>
            <person name="Singer S."/>
            <person name="Hutchinson M.I."/>
            <person name="de Vries R.P."/>
            <person name="Natvig D.O."/>
            <person name="Powell A.J."/>
            <person name="Tsang A."/>
            <person name="Grigoriev I.V."/>
        </authorList>
    </citation>
    <scope>NUCLEOTIDE SEQUENCE [LARGE SCALE GENOMIC DNA]</scope>
    <source>
        <strain evidence="5 6">CBS 494.80</strain>
    </source>
</reference>
<feature type="domain" description="Ketoreductase" evidence="4">
    <location>
        <begin position="21"/>
        <end position="216"/>
    </location>
</feature>
<evidence type="ECO:0000313" key="5">
    <source>
        <dbReference type="EMBL" id="KAL2061482.1"/>
    </source>
</evidence>
<dbReference type="Proteomes" id="UP001595075">
    <property type="component" value="Unassembled WGS sequence"/>
</dbReference>
<dbReference type="SUPFAM" id="SSF51735">
    <property type="entry name" value="NAD(P)-binding Rossmann-fold domains"/>
    <property type="match status" value="1"/>
</dbReference>
<dbReference type="PANTHER" id="PTHR43618">
    <property type="entry name" value="7-ALPHA-HYDROXYSTEROID DEHYDROGENASE"/>
    <property type="match status" value="1"/>
</dbReference>
<keyword evidence="6" id="KW-1185">Reference proteome</keyword>
<accession>A0ABR4BV44</accession>
<sequence>MTYETMTASQVVLTPFSLSGKVALVTGGSRGLGLYAASAILLAGARKVILVARKTEGPTGLNQAVEQLNSLPVDGNAEAHVADISKESEIKRVLEAIGKTETAIHILVANAGATWGGPFADSPDASSAKVLDLNVRGVFNLVRLMITPLTKEATSSDPARVIIVGSTAGINVPHIGEHGTIMYSASKAAAHHMARNLALELGPRHITTNVIAPGYFPTKLAGGIIGIMGGEEELGKVNPLGRLGKREDFQGAVVYLCSLAGAYVNGVILPLDGGAHLGTRSNPKI</sequence>
<dbReference type="InterPro" id="IPR036291">
    <property type="entry name" value="NAD(P)-bd_dom_sf"/>
</dbReference>
<dbReference type="PRINTS" id="PR00081">
    <property type="entry name" value="GDHRDH"/>
</dbReference>
<dbReference type="InterPro" id="IPR002347">
    <property type="entry name" value="SDR_fam"/>
</dbReference>
<comment type="similarity">
    <text evidence="1">Belongs to the short-chain dehydrogenases/reductases (SDR) family.</text>
</comment>
<evidence type="ECO:0000256" key="3">
    <source>
        <dbReference type="ARBA" id="ARBA00023002"/>
    </source>
</evidence>
<dbReference type="InterPro" id="IPR052178">
    <property type="entry name" value="Sec_Metab_Biosynth_SDR"/>
</dbReference>
<dbReference type="Gene3D" id="3.40.50.720">
    <property type="entry name" value="NAD(P)-binding Rossmann-like Domain"/>
    <property type="match status" value="1"/>
</dbReference>
<name>A0ABR4BV44_9HELO</name>
<dbReference type="InterPro" id="IPR057326">
    <property type="entry name" value="KR_dom"/>
</dbReference>
<dbReference type="Pfam" id="PF00106">
    <property type="entry name" value="adh_short"/>
    <property type="match status" value="1"/>
</dbReference>
<dbReference type="InterPro" id="IPR020904">
    <property type="entry name" value="Sc_DH/Rdtase_CS"/>
</dbReference>
<evidence type="ECO:0000313" key="6">
    <source>
        <dbReference type="Proteomes" id="UP001595075"/>
    </source>
</evidence>
<protein>
    <recommendedName>
        <fullName evidence="4">Ketoreductase domain-containing protein</fullName>
    </recommendedName>
</protein>
<organism evidence="5 6">
    <name type="scientific">Oculimacula yallundae</name>
    <dbReference type="NCBI Taxonomy" id="86028"/>
    <lineage>
        <taxon>Eukaryota</taxon>
        <taxon>Fungi</taxon>
        <taxon>Dikarya</taxon>
        <taxon>Ascomycota</taxon>
        <taxon>Pezizomycotina</taxon>
        <taxon>Leotiomycetes</taxon>
        <taxon>Helotiales</taxon>
        <taxon>Ploettnerulaceae</taxon>
        <taxon>Oculimacula</taxon>
    </lineage>
</organism>
<evidence type="ECO:0000259" key="4">
    <source>
        <dbReference type="SMART" id="SM00822"/>
    </source>
</evidence>
<dbReference type="SMART" id="SM00822">
    <property type="entry name" value="PKS_KR"/>
    <property type="match status" value="1"/>
</dbReference>
<gene>
    <name evidence="5" type="ORF">VTL71DRAFT_6859</name>
</gene>
<dbReference type="EMBL" id="JAZHXI010000018">
    <property type="protein sequence ID" value="KAL2061482.1"/>
    <property type="molecule type" value="Genomic_DNA"/>
</dbReference>
<comment type="caution">
    <text evidence="5">The sequence shown here is derived from an EMBL/GenBank/DDBJ whole genome shotgun (WGS) entry which is preliminary data.</text>
</comment>
<keyword evidence="3" id="KW-0560">Oxidoreductase</keyword>
<dbReference type="PROSITE" id="PS00061">
    <property type="entry name" value="ADH_SHORT"/>
    <property type="match status" value="1"/>
</dbReference>
<keyword evidence="2" id="KW-0521">NADP</keyword>
<evidence type="ECO:0000256" key="1">
    <source>
        <dbReference type="ARBA" id="ARBA00006484"/>
    </source>
</evidence>
<dbReference type="PANTHER" id="PTHR43618:SF3">
    <property type="entry name" value="NAD(P)-BINDING PROTEIN"/>
    <property type="match status" value="1"/>
</dbReference>